<dbReference type="SFLD" id="SFLDG01129">
    <property type="entry name" value="C1.5:_HAD__Beta-PGM__Phosphata"/>
    <property type="match status" value="1"/>
</dbReference>
<sequence>MLRIVTDFDGPIVDVSQRYYRVYQLCLEKTCNPEQQIKELSFSEFWTLKRSHIPEKKIGILSGLSDTQAEEFAQLRKQMVHTHPYFQRDTIQPGAIDALLKVQQAGCDLVVMTMRRISELNYALVKDDLGRFFPEHRRYCLSDDYMKTQDVRDKPLLMKRALAELPPATDTWMIGDTEADIAAAKKYGIKVIAVDSGIRDRTQLELYQPNYYLPSLADAIDFILQTSASSLKNNWLLKQYPQLSNQEVSSTSSQTLISTKK</sequence>
<proteinExistence type="predicted"/>
<dbReference type="PANTHER" id="PTHR43434">
    <property type="entry name" value="PHOSPHOGLYCOLATE PHOSPHATASE"/>
    <property type="match status" value="1"/>
</dbReference>
<reference evidence="1 2" key="1">
    <citation type="journal article" date="2015" name="Genome Announc.">
        <title>Draft Genome of the Euendolithic (true boring) Cyanobacterium Mastigocoleus testarum strain BC008.</title>
        <authorList>
            <person name="Guida B.S."/>
            <person name="Garcia-Pichel F."/>
        </authorList>
    </citation>
    <scope>NUCLEOTIDE SEQUENCE [LARGE SCALE GENOMIC DNA]</scope>
    <source>
        <strain evidence="1 2">BC008</strain>
    </source>
</reference>
<dbReference type="GO" id="GO:0008967">
    <property type="term" value="F:phosphoglycolate phosphatase activity"/>
    <property type="evidence" value="ECO:0007669"/>
    <property type="project" value="TreeGrafter"/>
</dbReference>
<dbReference type="GO" id="GO:0005829">
    <property type="term" value="C:cytosol"/>
    <property type="evidence" value="ECO:0007669"/>
    <property type="project" value="TreeGrafter"/>
</dbReference>
<dbReference type="Proteomes" id="UP000053372">
    <property type="component" value="Unassembled WGS sequence"/>
</dbReference>
<dbReference type="InterPro" id="IPR023198">
    <property type="entry name" value="PGP-like_dom2"/>
</dbReference>
<dbReference type="RefSeq" id="WP_058183585.1">
    <property type="nucleotide sequence ID" value="NZ_LMTZ01000084.1"/>
</dbReference>
<dbReference type="InterPro" id="IPR036412">
    <property type="entry name" value="HAD-like_sf"/>
</dbReference>
<dbReference type="GO" id="GO:0006281">
    <property type="term" value="P:DNA repair"/>
    <property type="evidence" value="ECO:0007669"/>
    <property type="project" value="TreeGrafter"/>
</dbReference>
<gene>
    <name evidence="1" type="ORF">BC008_31170</name>
</gene>
<dbReference type="SFLD" id="SFLDS00003">
    <property type="entry name" value="Haloacid_Dehalogenase"/>
    <property type="match status" value="1"/>
</dbReference>
<dbReference type="Pfam" id="PF13242">
    <property type="entry name" value="Hydrolase_like"/>
    <property type="match status" value="1"/>
</dbReference>
<organism evidence="1 2">
    <name type="scientific">Mastigocoleus testarum BC008</name>
    <dbReference type="NCBI Taxonomy" id="371196"/>
    <lineage>
        <taxon>Bacteria</taxon>
        <taxon>Bacillati</taxon>
        <taxon>Cyanobacteriota</taxon>
        <taxon>Cyanophyceae</taxon>
        <taxon>Nostocales</taxon>
        <taxon>Hapalosiphonaceae</taxon>
        <taxon>Mastigocoleus</taxon>
    </lineage>
</organism>
<dbReference type="Gene3D" id="3.40.50.1000">
    <property type="entry name" value="HAD superfamily/HAD-like"/>
    <property type="match status" value="1"/>
</dbReference>
<dbReference type="CDD" id="cd01427">
    <property type="entry name" value="HAD_like"/>
    <property type="match status" value="1"/>
</dbReference>
<dbReference type="InterPro" id="IPR023214">
    <property type="entry name" value="HAD_sf"/>
</dbReference>
<dbReference type="InterPro" id="IPR050155">
    <property type="entry name" value="HAD-like_hydrolase_sf"/>
</dbReference>
<dbReference type="Gene3D" id="1.10.150.240">
    <property type="entry name" value="Putative phosphatase, domain 2"/>
    <property type="match status" value="1"/>
</dbReference>
<name>A0A0V7ZT79_9CYAN</name>
<accession>A0A0V7ZT79</accession>
<dbReference type="AlphaFoldDB" id="A0A0V7ZT79"/>
<evidence type="ECO:0000313" key="1">
    <source>
        <dbReference type="EMBL" id="KST67853.1"/>
    </source>
</evidence>
<keyword evidence="2" id="KW-1185">Reference proteome</keyword>
<dbReference type="EMBL" id="LMTZ01000084">
    <property type="protein sequence ID" value="KST67853.1"/>
    <property type="molecule type" value="Genomic_DNA"/>
</dbReference>
<comment type="caution">
    <text evidence="1">The sequence shown here is derived from an EMBL/GenBank/DDBJ whole genome shotgun (WGS) entry which is preliminary data.</text>
</comment>
<dbReference type="OrthoDB" id="422676at2"/>
<dbReference type="SUPFAM" id="SSF56784">
    <property type="entry name" value="HAD-like"/>
    <property type="match status" value="1"/>
</dbReference>
<evidence type="ECO:0000313" key="2">
    <source>
        <dbReference type="Proteomes" id="UP000053372"/>
    </source>
</evidence>
<protein>
    <submittedName>
        <fullName evidence="1">Haloacid dehalogenase</fullName>
    </submittedName>
</protein>
<dbReference type="PANTHER" id="PTHR43434:SF1">
    <property type="entry name" value="PHOSPHOGLYCOLATE PHOSPHATASE"/>
    <property type="match status" value="1"/>
</dbReference>